<feature type="transmembrane region" description="Helical" evidence="1">
    <location>
        <begin position="128"/>
        <end position="156"/>
    </location>
</feature>
<protein>
    <recommendedName>
        <fullName evidence="4">Small integral membrane protein</fullName>
    </recommendedName>
</protein>
<dbReference type="Pfam" id="PF09933">
    <property type="entry name" value="DUF2165"/>
    <property type="match status" value="1"/>
</dbReference>
<keyword evidence="1" id="KW-0472">Membrane</keyword>
<feature type="transmembrane region" description="Helical" evidence="1">
    <location>
        <begin position="24"/>
        <end position="45"/>
    </location>
</feature>
<evidence type="ECO:0000256" key="1">
    <source>
        <dbReference type="SAM" id="Phobius"/>
    </source>
</evidence>
<reference evidence="2 3" key="1">
    <citation type="submission" date="2015-12" db="EMBL/GenBank/DDBJ databases">
        <authorList>
            <person name="Shamseldin A."/>
            <person name="Moawad H."/>
            <person name="Abd El-Rahim W.M."/>
            <person name="Sadowsky M.J."/>
        </authorList>
    </citation>
    <scope>NUCLEOTIDE SEQUENCE [LARGE SCALE GENOMIC DNA]</scope>
    <source>
        <strain evidence="2 3">ZGT118</strain>
    </source>
</reference>
<dbReference type="EMBL" id="LQBQ01000003">
    <property type="protein sequence ID" value="KUJ85268.1"/>
    <property type="molecule type" value="Genomic_DNA"/>
</dbReference>
<proteinExistence type="predicted"/>
<keyword evidence="1" id="KW-0812">Transmembrane</keyword>
<keyword evidence="1" id="KW-1133">Transmembrane helix</keyword>
<evidence type="ECO:0008006" key="4">
    <source>
        <dbReference type="Google" id="ProtNLM"/>
    </source>
</evidence>
<accession>A0A0X3UB05</accession>
<evidence type="ECO:0000313" key="3">
    <source>
        <dbReference type="Proteomes" id="UP000053791"/>
    </source>
</evidence>
<name>A0A0X3UB05_9RHOB</name>
<dbReference type="STRING" id="1685379.AVO45_17360"/>
<gene>
    <name evidence="2" type="ORF">AVO45_17360</name>
</gene>
<keyword evidence="3" id="KW-1185">Reference proteome</keyword>
<dbReference type="Proteomes" id="UP000053791">
    <property type="component" value="Unassembled WGS sequence"/>
</dbReference>
<dbReference type="InterPro" id="IPR018681">
    <property type="entry name" value="DUF2165_transmembrane"/>
</dbReference>
<feature type="transmembrane region" description="Helical" evidence="1">
    <location>
        <begin position="168"/>
        <end position="185"/>
    </location>
</feature>
<evidence type="ECO:0000313" key="2">
    <source>
        <dbReference type="EMBL" id="KUJ85268.1"/>
    </source>
</evidence>
<sequence length="186" mass="20546">MCDCLSGAGRAGVLYCEDYMLDTVLIAVGGFNLAFMAAWLTIGALENVFHPFLNETYTAQVMDLERMREEYPEAYTHVSYRRVTNAKLRKRLFAFIVVWELLATASLWLGTAAMGAAVLGLVPVSTALALGLVGTMLFNSVWAGFLIAGNFFCYWFGHEGGQNTHFQMLLWGLANCVLLIGLASYF</sequence>
<organism evidence="2 3">
    <name type="scientific">Ruegeria marisrubri</name>
    <dbReference type="NCBI Taxonomy" id="1685379"/>
    <lineage>
        <taxon>Bacteria</taxon>
        <taxon>Pseudomonadati</taxon>
        <taxon>Pseudomonadota</taxon>
        <taxon>Alphaproteobacteria</taxon>
        <taxon>Rhodobacterales</taxon>
        <taxon>Roseobacteraceae</taxon>
        <taxon>Ruegeria</taxon>
    </lineage>
</organism>
<comment type="caution">
    <text evidence="2">The sequence shown here is derived from an EMBL/GenBank/DDBJ whole genome shotgun (WGS) entry which is preliminary data.</text>
</comment>
<dbReference type="AlphaFoldDB" id="A0A0X3UB05"/>
<feature type="transmembrane region" description="Helical" evidence="1">
    <location>
        <begin position="92"/>
        <end position="122"/>
    </location>
</feature>